<dbReference type="PANTHER" id="PTHR34786:SF1">
    <property type="entry name" value="OS09G0504900 PROTEIN"/>
    <property type="match status" value="1"/>
</dbReference>
<dbReference type="PANTHER" id="PTHR34786">
    <property type="entry name" value="OS09G0504900 PROTEIN"/>
    <property type="match status" value="1"/>
</dbReference>
<evidence type="ECO:0000313" key="3">
    <source>
        <dbReference type="Proteomes" id="UP000607653"/>
    </source>
</evidence>
<comment type="caution">
    <text evidence="2">The sequence shown here is derived from an EMBL/GenBank/DDBJ whole genome shotgun (WGS) entry which is preliminary data.</text>
</comment>
<protein>
    <recommendedName>
        <fullName evidence="1">Nucleolus and neural progenitor protein-like N-terminal domain-containing protein</fullName>
    </recommendedName>
</protein>
<accession>A0A822XW59</accession>
<evidence type="ECO:0000313" key="2">
    <source>
        <dbReference type="EMBL" id="DAD23339.1"/>
    </source>
</evidence>
<dbReference type="InterPro" id="IPR027951">
    <property type="entry name" value="Nepro_N"/>
</dbReference>
<sequence>MGSESEIIEERLKSLLAHLRTEAGILERIVYKNKNQHRRCLYFQYLLKVRRDVRLLLSASPEDILNLHFQLTNGNKPAENARLLEILKNQRNNSGKHNFHERLLGIARLLSQMVEPMLKTAIEISSLLARSFFMGFSLTILSLLARLRVLVQQMLLDVVSVFNMVSDLSQKKHSVKLTQDGIEVMDLVAERWKQKTLLKDS</sequence>
<feature type="domain" description="Nucleolus and neural progenitor protein-like N-terminal" evidence="1">
    <location>
        <begin position="10"/>
        <end position="163"/>
    </location>
</feature>
<dbReference type="Pfam" id="PF14780">
    <property type="entry name" value="NEPRO_N"/>
    <property type="match status" value="1"/>
</dbReference>
<dbReference type="AlphaFoldDB" id="A0A822XW59"/>
<dbReference type="EMBL" id="DUZY01000001">
    <property type="protein sequence ID" value="DAD23339.1"/>
    <property type="molecule type" value="Genomic_DNA"/>
</dbReference>
<keyword evidence="3" id="KW-1185">Reference proteome</keyword>
<organism evidence="2 3">
    <name type="scientific">Nelumbo nucifera</name>
    <name type="common">Sacred lotus</name>
    <dbReference type="NCBI Taxonomy" id="4432"/>
    <lineage>
        <taxon>Eukaryota</taxon>
        <taxon>Viridiplantae</taxon>
        <taxon>Streptophyta</taxon>
        <taxon>Embryophyta</taxon>
        <taxon>Tracheophyta</taxon>
        <taxon>Spermatophyta</taxon>
        <taxon>Magnoliopsida</taxon>
        <taxon>Proteales</taxon>
        <taxon>Nelumbonaceae</taxon>
        <taxon>Nelumbo</taxon>
    </lineage>
</organism>
<dbReference type="Proteomes" id="UP000607653">
    <property type="component" value="Unassembled WGS sequence"/>
</dbReference>
<proteinExistence type="predicted"/>
<name>A0A822XW59_NELNU</name>
<evidence type="ECO:0000259" key="1">
    <source>
        <dbReference type="Pfam" id="PF14780"/>
    </source>
</evidence>
<gene>
    <name evidence="2" type="ORF">HUJ06_024802</name>
</gene>
<reference evidence="2 3" key="1">
    <citation type="journal article" date="2020" name="Mol. Biol. Evol.">
        <title>Distinct Expression and Methylation Patterns for Genes with Different Fates following a Single Whole-Genome Duplication in Flowering Plants.</title>
        <authorList>
            <person name="Shi T."/>
            <person name="Rahmani R.S."/>
            <person name="Gugger P.F."/>
            <person name="Wang M."/>
            <person name="Li H."/>
            <person name="Zhang Y."/>
            <person name="Li Z."/>
            <person name="Wang Q."/>
            <person name="Van de Peer Y."/>
            <person name="Marchal K."/>
            <person name="Chen J."/>
        </authorList>
    </citation>
    <scope>NUCLEOTIDE SEQUENCE [LARGE SCALE GENOMIC DNA]</scope>
    <source>
        <tissue evidence="2">Leaf</tissue>
    </source>
</reference>